<dbReference type="InterPro" id="IPR036397">
    <property type="entry name" value="RNaseH_sf"/>
</dbReference>
<dbReference type="Proteomes" id="UP001054945">
    <property type="component" value="Unassembled WGS sequence"/>
</dbReference>
<name>A0AAV4SN60_CAEEX</name>
<dbReference type="PANTHER" id="PTHR46060">
    <property type="entry name" value="MARINER MOS1 TRANSPOSASE-LIKE PROTEIN"/>
    <property type="match status" value="1"/>
</dbReference>
<evidence type="ECO:0000313" key="1">
    <source>
        <dbReference type="EMBL" id="GIY33905.1"/>
    </source>
</evidence>
<dbReference type="EMBL" id="BPLR01009707">
    <property type="protein sequence ID" value="GIY33905.1"/>
    <property type="molecule type" value="Genomic_DNA"/>
</dbReference>
<gene>
    <name evidence="1" type="primary">marinerT_30</name>
    <name evidence="1" type="ORF">CEXT_381041</name>
</gene>
<proteinExistence type="predicted"/>
<dbReference type="AlphaFoldDB" id="A0AAV4SN60"/>
<dbReference type="PANTHER" id="PTHR46060:SF1">
    <property type="entry name" value="MARINER MOS1 TRANSPOSASE-LIKE PROTEIN"/>
    <property type="match status" value="1"/>
</dbReference>
<reference evidence="1 2" key="1">
    <citation type="submission" date="2021-06" db="EMBL/GenBank/DDBJ databases">
        <title>Caerostris extrusa draft genome.</title>
        <authorList>
            <person name="Kono N."/>
            <person name="Arakawa K."/>
        </authorList>
    </citation>
    <scope>NUCLEOTIDE SEQUENCE [LARGE SCALE GENOMIC DNA]</scope>
</reference>
<protein>
    <submittedName>
        <fullName evidence="1">Mariner Mos1 transposase</fullName>
    </submittedName>
</protein>
<dbReference type="Gene3D" id="3.30.420.10">
    <property type="entry name" value="Ribonuclease H-like superfamily/Ribonuclease H"/>
    <property type="match status" value="1"/>
</dbReference>
<evidence type="ECO:0000313" key="2">
    <source>
        <dbReference type="Proteomes" id="UP001054945"/>
    </source>
</evidence>
<comment type="caution">
    <text evidence="1">The sequence shown here is derived from an EMBL/GenBank/DDBJ whole genome shotgun (WGS) entry which is preliminary data.</text>
</comment>
<dbReference type="GO" id="GO:0003676">
    <property type="term" value="F:nucleic acid binding"/>
    <property type="evidence" value="ECO:0007669"/>
    <property type="project" value="InterPro"/>
</dbReference>
<sequence length="97" mass="11206">MEGRLIIEFLPQGQTINADQYYHIVDCLRVVIKAKRLGMLSSGVILLHDNARPHTATRTIRKLVQFRWSVLEHLPYSPALSPYDFRIFGPLKKFIEG</sequence>
<accession>A0AAV4SN60</accession>
<keyword evidence="2" id="KW-1185">Reference proteome</keyword>
<dbReference type="InterPro" id="IPR052709">
    <property type="entry name" value="Transposase-MT_Hybrid"/>
</dbReference>
<organism evidence="1 2">
    <name type="scientific">Caerostris extrusa</name>
    <name type="common">Bark spider</name>
    <name type="synonym">Caerostris bankana</name>
    <dbReference type="NCBI Taxonomy" id="172846"/>
    <lineage>
        <taxon>Eukaryota</taxon>
        <taxon>Metazoa</taxon>
        <taxon>Ecdysozoa</taxon>
        <taxon>Arthropoda</taxon>
        <taxon>Chelicerata</taxon>
        <taxon>Arachnida</taxon>
        <taxon>Araneae</taxon>
        <taxon>Araneomorphae</taxon>
        <taxon>Entelegynae</taxon>
        <taxon>Araneoidea</taxon>
        <taxon>Araneidae</taxon>
        <taxon>Caerostris</taxon>
    </lineage>
</organism>